<dbReference type="EMBL" id="JBHSEL010000031">
    <property type="protein sequence ID" value="MFC4624206.1"/>
    <property type="molecule type" value="Genomic_DNA"/>
</dbReference>
<name>A0ABV9H194_9HYPH</name>
<dbReference type="Proteomes" id="UP001596042">
    <property type="component" value="Unassembled WGS sequence"/>
</dbReference>
<protein>
    <submittedName>
        <fullName evidence="1">Uncharacterized protein</fullName>
    </submittedName>
</protein>
<reference evidence="2" key="1">
    <citation type="journal article" date="2019" name="Int. J. Syst. Evol. Microbiol.">
        <title>The Global Catalogue of Microorganisms (GCM) 10K type strain sequencing project: providing services to taxonomists for standard genome sequencing and annotation.</title>
        <authorList>
            <consortium name="The Broad Institute Genomics Platform"/>
            <consortium name="The Broad Institute Genome Sequencing Center for Infectious Disease"/>
            <person name="Wu L."/>
            <person name="Ma J."/>
        </authorList>
    </citation>
    <scope>NUCLEOTIDE SEQUENCE [LARGE SCALE GENOMIC DNA]</scope>
    <source>
        <strain evidence="2">CGMCC 1.15731</strain>
    </source>
</reference>
<dbReference type="RefSeq" id="WP_374833060.1">
    <property type="nucleotide sequence ID" value="NZ_JBHEEZ010000020.1"/>
</dbReference>
<comment type="caution">
    <text evidence="1">The sequence shown here is derived from an EMBL/GenBank/DDBJ whole genome shotgun (WGS) entry which is preliminary data.</text>
</comment>
<evidence type="ECO:0000313" key="1">
    <source>
        <dbReference type="EMBL" id="MFC4624206.1"/>
    </source>
</evidence>
<keyword evidence="2" id="KW-1185">Reference proteome</keyword>
<organism evidence="1 2">
    <name type="scientific">Daeguia caeni</name>
    <dbReference type="NCBI Taxonomy" id="439612"/>
    <lineage>
        <taxon>Bacteria</taxon>
        <taxon>Pseudomonadati</taxon>
        <taxon>Pseudomonadota</taxon>
        <taxon>Alphaproteobacteria</taxon>
        <taxon>Hyphomicrobiales</taxon>
        <taxon>Brucellaceae</taxon>
        <taxon>Daeguia</taxon>
    </lineage>
</organism>
<sequence>MIDENLPPLPVVKDPKKWRDAKVRNAKVDLTARDIDLIISIFSTTHHAFLELYAAVTGAGGASAERRQEFAKQAFGSMHQSSAMVTEFLNSFIERADNGEFDGQ</sequence>
<gene>
    <name evidence="1" type="ORF">ACFO1V_03020</name>
</gene>
<evidence type="ECO:0000313" key="2">
    <source>
        <dbReference type="Proteomes" id="UP001596042"/>
    </source>
</evidence>
<accession>A0ABV9H194</accession>
<proteinExistence type="predicted"/>